<proteinExistence type="predicted"/>
<dbReference type="EMBL" id="BQXS01004777">
    <property type="protein sequence ID" value="GKT37539.1"/>
    <property type="molecule type" value="Genomic_DNA"/>
</dbReference>
<dbReference type="Proteomes" id="UP001057375">
    <property type="component" value="Unassembled WGS sequence"/>
</dbReference>
<feature type="non-terminal residue" evidence="1">
    <location>
        <position position="42"/>
    </location>
</feature>
<evidence type="ECO:0000313" key="2">
    <source>
        <dbReference type="Proteomes" id="UP001057375"/>
    </source>
</evidence>
<name>A0ABQ5L1G7_9EUKA</name>
<gene>
    <name evidence="1" type="ORF">ADUPG1_003477</name>
</gene>
<keyword evidence="2" id="KW-1185">Reference proteome</keyword>
<accession>A0ABQ5L1G7</accession>
<reference evidence="1" key="1">
    <citation type="submission" date="2022-03" db="EMBL/GenBank/DDBJ databases">
        <title>Draft genome sequence of Aduncisulcus paluster, a free-living microaerophilic Fornicata.</title>
        <authorList>
            <person name="Yuyama I."/>
            <person name="Kume K."/>
            <person name="Tamura T."/>
            <person name="Inagaki Y."/>
            <person name="Hashimoto T."/>
        </authorList>
    </citation>
    <scope>NUCLEOTIDE SEQUENCE</scope>
    <source>
        <strain evidence="1">NY0171</strain>
    </source>
</reference>
<comment type="caution">
    <text evidence="1">The sequence shown here is derived from an EMBL/GenBank/DDBJ whole genome shotgun (WGS) entry which is preliminary data.</text>
</comment>
<evidence type="ECO:0000313" key="1">
    <source>
        <dbReference type="EMBL" id="GKT37539.1"/>
    </source>
</evidence>
<protein>
    <submittedName>
        <fullName evidence="1">Uncharacterized protein</fullName>
    </submittedName>
</protein>
<sequence>MYLSKTCYGVVSQKPLQTYSNEAEAESAAEYVRATYEKEMVP</sequence>
<organism evidence="1 2">
    <name type="scientific">Aduncisulcus paluster</name>
    <dbReference type="NCBI Taxonomy" id="2918883"/>
    <lineage>
        <taxon>Eukaryota</taxon>
        <taxon>Metamonada</taxon>
        <taxon>Carpediemonas-like organisms</taxon>
        <taxon>Aduncisulcus</taxon>
    </lineage>
</organism>